<gene>
    <name evidence="1" type="ORF">H4O24_19925</name>
</gene>
<organism evidence="1 2">
    <name type="scientific">Croceicoccus marinus</name>
    <dbReference type="NCBI Taxonomy" id="450378"/>
    <lineage>
        <taxon>Bacteria</taxon>
        <taxon>Pseudomonadati</taxon>
        <taxon>Pseudomonadota</taxon>
        <taxon>Alphaproteobacteria</taxon>
        <taxon>Sphingomonadales</taxon>
        <taxon>Erythrobacteraceae</taxon>
        <taxon>Croceicoccus</taxon>
    </lineage>
</organism>
<sequence>MHRVHHFGASGAAIAACRSSSIPNGDVILVPHECAAAVATSDPFAVTEDAGEFRTLSVEAYNAIIEHTGLEPDIIRRAVDEALRFGMAVAPQFLAFATPRSNLSTCEQASTFTIDEILLVSEAINFRVRSFQRMIENAPEDAVAHPVWRNAIRQLEEAQGKLLSSSI</sequence>
<keyword evidence="1" id="KW-0614">Plasmid</keyword>
<accession>A0A7G6W1E6</accession>
<dbReference type="PROSITE" id="PS51257">
    <property type="entry name" value="PROKAR_LIPOPROTEIN"/>
    <property type="match status" value="1"/>
</dbReference>
<dbReference type="EMBL" id="CP060054">
    <property type="protein sequence ID" value="QNE07811.1"/>
    <property type="molecule type" value="Genomic_DNA"/>
</dbReference>
<dbReference type="AlphaFoldDB" id="A0A7G6W1E6"/>
<protein>
    <submittedName>
        <fullName evidence="1">Uncharacterized protein</fullName>
    </submittedName>
</protein>
<name>A0A7G6W1E6_9SPHN</name>
<proteinExistence type="predicted"/>
<dbReference type="Proteomes" id="UP000515297">
    <property type="component" value="Plasmid plas2"/>
</dbReference>
<reference evidence="1 2" key="1">
    <citation type="submission" date="2020-08" db="EMBL/GenBank/DDBJ databases">
        <authorList>
            <person name="Liu G."/>
            <person name="Sun C."/>
        </authorList>
    </citation>
    <scope>NUCLEOTIDE SEQUENCE [LARGE SCALE GENOMIC DNA]</scope>
    <source>
        <strain evidence="1 2">OT19</strain>
        <plasmid evidence="1 2">plas2</plasmid>
    </source>
</reference>
<geneLocation type="plasmid" evidence="1 2">
    <name>plas2</name>
</geneLocation>
<dbReference type="RefSeq" id="WP_185886238.1">
    <property type="nucleotide sequence ID" value="NZ_CP060054.1"/>
</dbReference>
<evidence type="ECO:0000313" key="2">
    <source>
        <dbReference type="Proteomes" id="UP000515297"/>
    </source>
</evidence>
<evidence type="ECO:0000313" key="1">
    <source>
        <dbReference type="EMBL" id="QNE07811.1"/>
    </source>
</evidence>